<name>A0ACB9N8W9_BAUVA</name>
<evidence type="ECO:0000313" key="2">
    <source>
        <dbReference type="Proteomes" id="UP000828941"/>
    </source>
</evidence>
<reference evidence="1 2" key="1">
    <citation type="journal article" date="2022" name="DNA Res.">
        <title>Chromosomal-level genome assembly of the orchid tree Bauhinia variegata (Leguminosae; Cercidoideae) supports the allotetraploid origin hypothesis of Bauhinia.</title>
        <authorList>
            <person name="Zhong Y."/>
            <person name="Chen Y."/>
            <person name="Zheng D."/>
            <person name="Pang J."/>
            <person name="Liu Y."/>
            <person name="Luo S."/>
            <person name="Meng S."/>
            <person name="Qian L."/>
            <person name="Wei D."/>
            <person name="Dai S."/>
            <person name="Zhou R."/>
        </authorList>
    </citation>
    <scope>NUCLEOTIDE SEQUENCE [LARGE SCALE GENOMIC DNA]</scope>
    <source>
        <strain evidence="1">BV-YZ2020</strain>
    </source>
</reference>
<protein>
    <submittedName>
        <fullName evidence="1">Uncharacterized protein</fullName>
    </submittedName>
</protein>
<dbReference type="Proteomes" id="UP000828941">
    <property type="component" value="Chromosome 7"/>
</dbReference>
<accession>A0ACB9N8W9</accession>
<organism evidence="1 2">
    <name type="scientific">Bauhinia variegata</name>
    <name type="common">Purple orchid tree</name>
    <name type="synonym">Phanera variegata</name>
    <dbReference type="NCBI Taxonomy" id="167791"/>
    <lineage>
        <taxon>Eukaryota</taxon>
        <taxon>Viridiplantae</taxon>
        <taxon>Streptophyta</taxon>
        <taxon>Embryophyta</taxon>
        <taxon>Tracheophyta</taxon>
        <taxon>Spermatophyta</taxon>
        <taxon>Magnoliopsida</taxon>
        <taxon>eudicotyledons</taxon>
        <taxon>Gunneridae</taxon>
        <taxon>Pentapetalae</taxon>
        <taxon>rosids</taxon>
        <taxon>fabids</taxon>
        <taxon>Fabales</taxon>
        <taxon>Fabaceae</taxon>
        <taxon>Cercidoideae</taxon>
        <taxon>Cercideae</taxon>
        <taxon>Bauhiniinae</taxon>
        <taxon>Bauhinia</taxon>
    </lineage>
</organism>
<gene>
    <name evidence="1" type="ORF">L6164_017750</name>
</gene>
<dbReference type="EMBL" id="CM039432">
    <property type="protein sequence ID" value="KAI4332875.1"/>
    <property type="molecule type" value="Genomic_DNA"/>
</dbReference>
<keyword evidence="2" id="KW-1185">Reference proteome</keyword>
<sequence>MAVGDAFLSAFLQVLFDRLASKNFIDAIQVGDNDKVVNKLKKTLLLIKGVVNDAEDKQVENEAVRMWLNELKDVSYDAEDILDDFATQVLRRRLESVSQNSFTQILKLMKSSRGWIALQMKGKSLA</sequence>
<proteinExistence type="predicted"/>
<evidence type="ECO:0000313" key="1">
    <source>
        <dbReference type="EMBL" id="KAI4332875.1"/>
    </source>
</evidence>
<comment type="caution">
    <text evidence="1">The sequence shown here is derived from an EMBL/GenBank/DDBJ whole genome shotgun (WGS) entry which is preliminary data.</text>
</comment>